<dbReference type="EMBL" id="QKYD01000110">
    <property type="protein sequence ID" value="REI21240.1"/>
    <property type="molecule type" value="Genomic_DNA"/>
</dbReference>
<dbReference type="Proteomes" id="UP000256337">
    <property type="component" value="Unassembled WGS sequence"/>
</dbReference>
<accession>A0AAX1RV34</accession>
<evidence type="ECO:0000313" key="2">
    <source>
        <dbReference type="Proteomes" id="UP000256337"/>
    </source>
</evidence>
<protein>
    <recommendedName>
        <fullName evidence="3">Adenosine deaminase</fullName>
    </recommendedName>
</protein>
<dbReference type="AlphaFoldDB" id="A0AAX1RV34"/>
<organism evidence="1 2">
    <name type="scientific">Staphylococcus felis</name>
    <dbReference type="NCBI Taxonomy" id="46127"/>
    <lineage>
        <taxon>Bacteria</taxon>
        <taxon>Bacillati</taxon>
        <taxon>Bacillota</taxon>
        <taxon>Bacilli</taxon>
        <taxon>Bacillales</taxon>
        <taxon>Staphylococcaceae</taxon>
        <taxon>Staphylococcus</taxon>
    </lineage>
</organism>
<name>A0AAX1RV34_9STAP</name>
<reference evidence="1 2" key="1">
    <citation type="journal article" date="2018" name="Vet. Microbiol.">
        <title>Characterisation of Staphylococcus felis isolated from cats using whole genome sequencing.</title>
        <authorList>
            <person name="Worthing K."/>
            <person name="Pang S."/>
            <person name="Trott D.J."/>
            <person name="Abraham S."/>
            <person name="Coombs G.W."/>
            <person name="Jordan D."/>
            <person name="McIntyre L."/>
            <person name="Davies M.R."/>
            <person name="Norris J."/>
        </authorList>
    </citation>
    <scope>NUCLEOTIDE SEQUENCE [LARGE SCALE GENOMIC DNA]</scope>
    <source>
        <strain evidence="1 2">F25</strain>
    </source>
</reference>
<gene>
    <name evidence="1" type="ORF">DOS76_07275</name>
</gene>
<comment type="caution">
    <text evidence="1">The sequence shown here is derived from an EMBL/GenBank/DDBJ whole genome shotgun (WGS) entry which is preliminary data.</text>
</comment>
<evidence type="ECO:0000313" key="1">
    <source>
        <dbReference type="EMBL" id="REI21240.1"/>
    </source>
</evidence>
<proteinExistence type="predicted"/>
<sequence>MLAHVFKVFENQLIDYAGLFPPTQLPLEQAIHNYAEYIRSDESWKLSTFVIPVIQLEQLLEYQKLFDSNYKLKLSVTGKPSQDNFSSIKALKQTHLKTYQFAEDNAEWLEIVALEYPFAKEVPSKLFLDELYNVSTQLDVQVFCEIPVMNVVEFEDFVVRTMKAVVEYNQRIERPFHIKLRTGNENRELVPSSEKVAYFIQQAMQHDLTIKFTAGLHHPVRMYRDEIEDKMHGHLNVFIASALAKHFQLDLATITSIIEEESEEAFVFTKEHIGWKEYEMTAEDFADMRDKYLNSFGSCSFNTPTQELIEVLKRKGTLS</sequence>
<evidence type="ECO:0008006" key="3">
    <source>
        <dbReference type="Google" id="ProtNLM"/>
    </source>
</evidence>